<gene>
    <name evidence="7" type="ORF">Sradi_0402700</name>
</gene>
<dbReference type="InterPro" id="IPR006564">
    <property type="entry name" value="Znf_PMZ"/>
</dbReference>
<evidence type="ECO:0000256" key="4">
    <source>
        <dbReference type="PROSITE-ProRule" id="PRU00325"/>
    </source>
</evidence>
<evidence type="ECO:0000256" key="3">
    <source>
        <dbReference type="ARBA" id="ARBA00022833"/>
    </source>
</evidence>
<feature type="domain" description="SWIM-type" evidence="6">
    <location>
        <begin position="50"/>
        <end position="82"/>
    </location>
</feature>
<evidence type="ECO:0000256" key="2">
    <source>
        <dbReference type="ARBA" id="ARBA00022771"/>
    </source>
</evidence>
<keyword evidence="1" id="KW-0479">Metal-binding</keyword>
<dbReference type="AlphaFoldDB" id="A0AAW2W5I1"/>
<keyword evidence="3" id="KW-0862">Zinc</keyword>
<keyword evidence="2 4" id="KW-0863">Zinc-finger</keyword>
<evidence type="ECO:0000313" key="7">
    <source>
        <dbReference type="EMBL" id="KAL0436948.1"/>
    </source>
</evidence>
<evidence type="ECO:0000259" key="6">
    <source>
        <dbReference type="PROSITE" id="PS50966"/>
    </source>
</evidence>
<feature type="compositionally biased region" description="Basic and acidic residues" evidence="5">
    <location>
        <begin position="318"/>
        <end position="336"/>
    </location>
</feature>
<dbReference type="SMART" id="SM00575">
    <property type="entry name" value="ZnF_PMZ"/>
    <property type="match status" value="1"/>
</dbReference>
<organism evidence="7">
    <name type="scientific">Sesamum radiatum</name>
    <name type="common">Black benniseed</name>
    <dbReference type="NCBI Taxonomy" id="300843"/>
    <lineage>
        <taxon>Eukaryota</taxon>
        <taxon>Viridiplantae</taxon>
        <taxon>Streptophyta</taxon>
        <taxon>Embryophyta</taxon>
        <taxon>Tracheophyta</taxon>
        <taxon>Spermatophyta</taxon>
        <taxon>Magnoliopsida</taxon>
        <taxon>eudicotyledons</taxon>
        <taxon>Gunneridae</taxon>
        <taxon>Pentapetalae</taxon>
        <taxon>asterids</taxon>
        <taxon>lamiids</taxon>
        <taxon>Lamiales</taxon>
        <taxon>Pedaliaceae</taxon>
        <taxon>Sesamum</taxon>
    </lineage>
</organism>
<sequence length="336" mass="37595">MDRAEAKWKGVLCPKIAKIVEKNIEKSADCIPIKSDSSHWQLNCFDGSQHAVDLDSRTCSCRKWDLNGIPCKHACSVILCKGDDPMNYVNECYSVDMYKRVYKTAIMPVVGRQLWAETNCIPPLPPNFGRGAGRPPKSRRREPDEVIEEIKATDSHANKKLKVVNESSDKDKKTEILEGDNSGVRTCDNHIIYEICENPASKSASKPEATKAAPFKLPRYKKAAHKQPWLPSYKASTSHQQATAPTFTAASPTNQQPPCPPTKVNIRAPPRWRGRQEVFIKQPLRPETKSLVSTCTFFEKDGKKYVTLSRLNDVLSQSKDKGGNGKKKDGRNAPFV</sequence>
<dbReference type="Pfam" id="PF04434">
    <property type="entry name" value="SWIM"/>
    <property type="match status" value="1"/>
</dbReference>
<comment type="caution">
    <text evidence="7">The sequence shown here is derived from an EMBL/GenBank/DDBJ whole genome shotgun (WGS) entry which is preliminary data.</text>
</comment>
<dbReference type="PANTHER" id="PTHR31973:SF187">
    <property type="entry name" value="MUTATOR TRANSPOSASE MUDRA PROTEIN"/>
    <property type="match status" value="1"/>
</dbReference>
<feature type="region of interest" description="Disordered" evidence="5">
    <location>
        <begin position="313"/>
        <end position="336"/>
    </location>
</feature>
<proteinExistence type="predicted"/>
<dbReference type="PROSITE" id="PS50966">
    <property type="entry name" value="ZF_SWIM"/>
    <property type="match status" value="1"/>
</dbReference>
<dbReference type="InterPro" id="IPR007527">
    <property type="entry name" value="Znf_SWIM"/>
</dbReference>
<protein>
    <recommendedName>
        <fullName evidence="6">SWIM-type domain-containing protein</fullName>
    </recommendedName>
</protein>
<accession>A0AAW2W5I1</accession>
<reference evidence="7" key="2">
    <citation type="journal article" date="2024" name="Plant">
        <title>Genomic evolution and insights into agronomic trait innovations of Sesamum species.</title>
        <authorList>
            <person name="Miao H."/>
            <person name="Wang L."/>
            <person name="Qu L."/>
            <person name="Liu H."/>
            <person name="Sun Y."/>
            <person name="Le M."/>
            <person name="Wang Q."/>
            <person name="Wei S."/>
            <person name="Zheng Y."/>
            <person name="Lin W."/>
            <person name="Duan Y."/>
            <person name="Cao H."/>
            <person name="Xiong S."/>
            <person name="Wang X."/>
            <person name="Wei L."/>
            <person name="Li C."/>
            <person name="Ma Q."/>
            <person name="Ju M."/>
            <person name="Zhao R."/>
            <person name="Li G."/>
            <person name="Mu C."/>
            <person name="Tian Q."/>
            <person name="Mei H."/>
            <person name="Zhang T."/>
            <person name="Gao T."/>
            <person name="Zhang H."/>
        </authorList>
    </citation>
    <scope>NUCLEOTIDE SEQUENCE</scope>
    <source>
        <strain evidence="7">G02</strain>
    </source>
</reference>
<dbReference type="PANTHER" id="PTHR31973">
    <property type="entry name" value="POLYPROTEIN, PUTATIVE-RELATED"/>
    <property type="match status" value="1"/>
</dbReference>
<reference evidence="7" key="1">
    <citation type="submission" date="2020-06" db="EMBL/GenBank/DDBJ databases">
        <authorList>
            <person name="Li T."/>
            <person name="Hu X."/>
            <person name="Zhang T."/>
            <person name="Song X."/>
            <person name="Zhang H."/>
            <person name="Dai N."/>
            <person name="Sheng W."/>
            <person name="Hou X."/>
            <person name="Wei L."/>
        </authorList>
    </citation>
    <scope>NUCLEOTIDE SEQUENCE</scope>
    <source>
        <strain evidence="7">G02</strain>
        <tissue evidence="7">Leaf</tissue>
    </source>
</reference>
<dbReference type="EMBL" id="JACGWJ010000002">
    <property type="protein sequence ID" value="KAL0436948.1"/>
    <property type="molecule type" value="Genomic_DNA"/>
</dbReference>
<name>A0AAW2W5I1_SESRA</name>
<dbReference type="GO" id="GO:0008270">
    <property type="term" value="F:zinc ion binding"/>
    <property type="evidence" value="ECO:0007669"/>
    <property type="project" value="UniProtKB-KW"/>
</dbReference>
<evidence type="ECO:0000256" key="5">
    <source>
        <dbReference type="SAM" id="MobiDB-lite"/>
    </source>
</evidence>
<feature type="region of interest" description="Disordered" evidence="5">
    <location>
        <begin position="248"/>
        <end position="267"/>
    </location>
</feature>
<evidence type="ECO:0000256" key="1">
    <source>
        <dbReference type="ARBA" id="ARBA00022723"/>
    </source>
</evidence>